<evidence type="ECO:0000313" key="5">
    <source>
        <dbReference type="EMBL" id="RKS91495.1"/>
    </source>
</evidence>
<evidence type="ECO:0000313" key="4">
    <source>
        <dbReference type="EMBL" id="BBE34473.1"/>
    </source>
</evidence>
<name>A0AAD1D6W0_SPHMI</name>
<evidence type="ECO:0000259" key="3">
    <source>
        <dbReference type="Pfam" id="PF12804"/>
    </source>
</evidence>
<accession>A0AAD1D6W0</accession>
<feature type="transmembrane region" description="Helical" evidence="2">
    <location>
        <begin position="201"/>
        <end position="219"/>
    </location>
</feature>
<evidence type="ECO:0000256" key="2">
    <source>
        <dbReference type="SAM" id="Phobius"/>
    </source>
</evidence>
<evidence type="ECO:0000313" key="6">
    <source>
        <dbReference type="Proteomes" id="UP000275727"/>
    </source>
</evidence>
<dbReference type="KEGG" id="smic:SmB9_21310"/>
<dbReference type="RefSeq" id="WP_243445388.1">
    <property type="nucleotide sequence ID" value="NZ_AP018711.1"/>
</dbReference>
<dbReference type="Gene3D" id="3.90.550.10">
    <property type="entry name" value="Spore Coat Polysaccharide Biosynthesis Protein SpsA, Chain A"/>
    <property type="match status" value="1"/>
</dbReference>
<dbReference type="InterPro" id="IPR029044">
    <property type="entry name" value="Nucleotide-diphossugar_trans"/>
</dbReference>
<keyword evidence="1" id="KW-0460">Magnesium</keyword>
<dbReference type="Proteomes" id="UP000275727">
    <property type="component" value="Chromosome"/>
</dbReference>
<feature type="transmembrane region" description="Helical" evidence="2">
    <location>
        <begin position="168"/>
        <end position="189"/>
    </location>
</feature>
<dbReference type="GO" id="GO:0016779">
    <property type="term" value="F:nucleotidyltransferase activity"/>
    <property type="evidence" value="ECO:0007669"/>
    <property type="project" value="UniProtKB-KW"/>
</dbReference>
<sequence length="267" mass="28308">METEHKAQVTALLVAGRRPGTDPLAAHFGVEDKALIAVAGEPMLSRVARTLVDHPDVARTVVLAQEPERLLAHPGTAWMAADARISTLSGGNSVSAAVAAALETHPEGWPFLVTTADNVLLDAETLTGFVSGARAAGTDVAVGLVPQEVFARAYPDARRTWLKFRGGAYSGANLFFLARPAALSAVRFWQRVERERKKVRAIAGAFGPVLLIGYLLRALRVESALARAGARLGVTAAPVRLDRPEACIDVDKVEDHEIASAILAARG</sequence>
<evidence type="ECO:0000256" key="1">
    <source>
        <dbReference type="ARBA" id="ARBA00022842"/>
    </source>
</evidence>
<proteinExistence type="predicted"/>
<feature type="domain" description="MobA-like NTP transferase" evidence="3">
    <location>
        <begin position="28"/>
        <end position="143"/>
    </location>
</feature>
<dbReference type="InterPro" id="IPR025877">
    <property type="entry name" value="MobA-like_NTP_Trfase"/>
</dbReference>
<keyword evidence="2" id="KW-1133">Transmembrane helix</keyword>
<reference evidence="5 7" key="2">
    <citation type="submission" date="2018-10" db="EMBL/GenBank/DDBJ databases">
        <title>Genomic Encyclopedia of Type Strains, Phase IV (KMG-IV): sequencing the most valuable type-strain genomes for metagenomic binning, comparative biology and taxonomic classification.</title>
        <authorList>
            <person name="Goeker M."/>
        </authorList>
    </citation>
    <scope>NUCLEOTIDE SEQUENCE [LARGE SCALE GENOMIC DNA]</scope>
    <source>
        <strain evidence="5 7">DSM 19791</strain>
    </source>
</reference>
<organism evidence="4 6">
    <name type="scientific">Sphingosinicella microcystinivorans</name>
    <dbReference type="NCBI Taxonomy" id="335406"/>
    <lineage>
        <taxon>Bacteria</taxon>
        <taxon>Pseudomonadati</taxon>
        <taxon>Pseudomonadota</taxon>
        <taxon>Alphaproteobacteria</taxon>
        <taxon>Sphingomonadales</taxon>
        <taxon>Sphingosinicellaceae</taxon>
        <taxon>Sphingosinicella</taxon>
    </lineage>
</organism>
<dbReference type="Proteomes" id="UP000276029">
    <property type="component" value="Unassembled WGS sequence"/>
</dbReference>
<dbReference type="SUPFAM" id="SSF53448">
    <property type="entry name" value="Nucleotide-diphospho-sugar transferases"/>
    <property type="match status" value="1"/>
</dbReference>
<dbReference type="Pfam" id="PF12804">
    <property type="entry name" value="NTP_transf_3"/>
    <property type="match status" value="1"/>
</dbReference>
<dbReference type="EMBL" id="RBWX01000007">
    <property type="protein sequence ID" value="RKS91495.1"/>
    <property type="molecule type" value="Genomic_DNA"/>
</dbReference>
<keyword evidence="5" id="KW-0548">Nucleotidyltransferase</keyword>
<keyword evidence="2" id="KW-0472">Membrane</keyword>
<protein>
    <submittedName>
        <fullName evidence="5">GTP:adenosylcobinamide-phosphate guanylyltransferase</fullName>
    </submittedName>
</protein>
<reference evidence="4 6" key="1">
    <citation type="submission" date="2018-06" db="EMBL/GenBank/DDBJ databases">
        <title>Complete Genome Sequence of the Microcystin-Degrading Bacterium Sphingosinicella microcystinivorans Strain B-9.</title>
        <authorList>
            <person name="Jin H."/>
            <person name="Nishizawa T."/>
            <person name="Guo Y."/>
            <person name="Nishizawa A."/>
            <person name="Park H."/>
            <person name="Kato H."/>
            <person name="Tsuji K."/>
            <person name="Harada K."/>
        </authorList>
    </citation>
    <scope>NUCLEOTIDE SEQUENCE [LARGE SCALE GENOMIC DNA]</scope>
    <source>
        <strain evidence="4 6">B9</strain>
    </source>
</reference>
<keyword evidence="7" id="KW-1185">Reference proteome</keyword>
<gene>
    <name evidence="5" type="ORF">DFR51_1060</name>
    <name evidence="4" type="ORF">SmB9_21310</name>
</gene>
<keyword evidence="2" id="KW-0812">Transmembrane</keyword>
<evidence type="ECO:0000313" key="7">
    <source>
        <dbReference type="Proteomes" id="UP000276029"/>
    </source>
</evidence>
<dbReference type="AlphaFoldDB" id="A0AAD1D6W0"/>
<dbReference type="EMBL" id="AP018711">
    <property type="protein sequence ID" value="BBE34473.1"/>
    <property type="molecule type" value="Genomic_DNA"/>
</dbReference>
<keyword evidence="5" id="KW-0808">Transferase</keyword>